<evidence type="ECO:0000313" key="10">
    <source>
        <dbReference type="Proteomes" id="UP000824469"/>
    </source>
</evidence>
<dbReference type="GO" id="GO:0000976">
    <property type="term" value="F:transcription cis-regulatory region binding"/>
    <property type="evidence" value="ECO:0007669"/>
    <property type="project" value="UniProtKB-ARBA"/>
</dbReference>
<reference evidence="9 10" key="1">
    <citation type="journal article" date="2021" name="Nat. Plants">
        <title>The Taxus genome provides insights into paclitaxel biosynthesis.</title>
        <authorList>
            <person name="Xiong X."/>
            <person name="Gou J."/>
            <person name="Liao Q."/>
            <person name="Li Y."/>
            <person name="Zhou Q."/>
            <person name="Bi G."/>
            <person name="Li C."/>
            <person name="Du R."/>
            <person name="Wang X."/>
            <person name="Sun T."/>
            <person name="Guo L."/>
            <person name="Liang H."/>
            <person name="Lu P."/>
            <person name="Wu Y."/>
            <person name="Zhang Z."/>
            <person name="Ro D.K."/>
            <person name="Shang Y."/>
            <person name="Huang S."/>
            <person name="Yan J."/>
        </authorList>
    </citation>
    <scope>NUCLEOTIDE SEQUENCE [LARGE SCALE GENOMIC DNA]</scope>
    <source>
        <strain evidence="9">Ta-2019</strain>
    </source>
</reference>
<dbReference type="PROSITE" id="PS51294">
    <property type="entry name" value="HTH_MYB"/>
    <property type="match status" value="2"/>
</dbReference>
<evidence type="ECO:0000256" key="5">
    <source>
        <dbReference type="ARBA" id="ARBA00023163"/>
    </source>
</evidence>
<dbReference type="Pfam" id="PF00249">
    <property type="entry name" value="Myb_DNA-binding"/>
    <property type="match status" value="2"/>
</dbReference>
<evidence type="ECO:0000259" key="7">
    <source>
        <dbReference type="PROSITE" id="PS50090"/>
    </source>
</evidence>
<dbReference type="Proteomes" id="UP000824469">
    <property type="component" value="Unassembled WGS sequence"/>
</dbReference>
<keyword evidence="5" id="KW-0804">Transcription</keyword>
<dbReference type="CDD" id="cd00167">
    <property type="entry name" value="SANT"/>
    <property type="match status" value="1"/>
</dbReference>
<evidence type="ECO:0000259" key="8">
    <source>
        <dbReference type="PROSITE" id="PS51294"/>
    </source>
</evidence>
<dbReference type="PANTHER" id="PTHR47994:SF5">
    <property type="entry name" value="F14D16.11-RELATED"/>
    <property type="match status" value="1"/>
</dbReference>
<feature type="domain" description="Myb-like" evidence="7">
    <location>
        <begin position="9"/>
        <end position="51"/>
    </location>
</feature>
<gene>
    <name evidence="9" type="ORF">KI387_029459</name>
</gene>
<keyword evidence="3" id="KW-0805">Transcription regulation</keyword>
<sequence>MGRAPCCDKNNVKKGPWTAEEDAKLLAYITMHGTGLNRCGKSCRLRWTNYLRPDLKHERFTVEEEQLILNLHAAIGSSNVHARRWSLIAAQLPGRTDNDVKNHWNTRLRKKLCEMGIDPVTHRPISQILADYAGNVGVCGGNQGQVAKARISCLTKDLRNTHSQSSNNNPHHPNAVPVPTMDNAHYSPDYNKNLWDVITQLNAIKGSVATADQSMVTNQFSCSKKMSVNGGGGGDNLFPVVELSSHELQPLSWREFLMEEEEELVVPAQEEDCELLQSGEMIFPSSMPVPDHFHPEELQMTHINKEKTTKTRENTICSCTRLWDSAPNSEISPLDSLLLNCECLPFWDFPDLQN</sequence>
<keyword evidence="2" id="KW-0677">Repeat</keyword>
<feature type="non-terminal residue" evidence="9">
    <location>
        <position position="354"/>
    </location>
</feature>
<evidence type="ECO:0000256" key="3">
    <source>
        <dbReference type="ARBA" id="ARBA00023015"/>
    </source>
</evidence>
<comment type="caution">
    <text evidence="9">The sequence shown here is derived from an EMBL/GenBank/DDBJ whole genome shotgun (WGS) entry which is preliminary data.</text>
</comment>
<feature type="domain" description="HTH myb-type" evidence="8">
    <location>
        <begin position="52"/>
        <end position="112"/>
    </location>
</feature>
<evidence type="ECO:0000256" key="2">
    <source>
        <dbReference type="ARBA" id="ARBA00022737"/>
    </source>
</evidence>
<feature type="domain" description="HTH myb-type" evidence="8">
    <location>
        <begin position="9"/>
        <end position="51"/>
    </location>
</feature>
<dbReference type="PANTHER" id="PTHR47994">
    <property type="entry name" value="F14D16.11-RELATED"/>
    <property type="match status" value="1"/>
</dbReference>
<name>A0AA38FDN4_TAXCH</name>
<comment type="subcellular location">
    <subcellularLocation>
        <location evidence="1">Nucleus</location>
    </subcellularLocation>
</comment>
<dbReference type="AlphaFoldDB" id="A0AA38FDN4"/>
<dbReference type="Gene3D" id="1.10.10.60">
    <property type="entry name" value="Homeodomain-like"/>
    <property type="match status" value="2"/>
</dbReference>
<evidence type="ECO:0000256" key="1">
    <source>
        <dbReference type="ARBA" id="ARBA00004123"/>
    </source>
</evidence>
<dbReference type="InterPro" id="IPR001005">
    <property type="entry name" value="SANT/Myb"/>
</dbReference>
<evidence type="ECO:0000256" key="4">
    <source>
        <dbReference type="ARBA" id="ARBA00023125"/>
    </source>
</evidence>
<keyword evidence="6" id="KW-0539">Nucleus</keyword>
<keyword evidence="4" id="KW-0238">DNA-binding</keyword>
<accession>A0AA38FDN4</accession>
<keyword evidence="10" id="KW-1185">Reference proteome</keyword>
<organism evidence="9 10">
    <name type="scientific">Taxus chinensis</name>
    <name type="common">Chinese yew</name>
    <name type="synonym">Taxus wallichiana var. chinensis</name>
    <dbReference type="NCBI Taxonomy" id="29808"/>
    <lineage>
        <taxon>Eukaryota</taxon>
        <taxon>Viridiplantae</taxon>
        <taxon>Streptophyta</taxon>
        <taxon>Embryophyta</taxon>
        <taxon>Tracheophyta</taxon>
        <taxon>Spermatophyta</taxon>
        <taxon>Pinopsida</taxon>
        <taxon>Pinidae</taxon>
        <taxon>Conifers II</taxon>
        <taxon>Cupressales</taxon>
        <taxon>Taxaceae</taxon>
        <taxon>Taxus</taxon>
    </lineage>
</organism>
<dbReference type="FunFam" id="1.10.10.60:FF:000394">
    <property type="entry name" value="MYB transcription factor"/>
    <property type="match status" value="1"/>
</dbReference>
<feature type="domain" description="Myb-like" evidence="7">
    <location>
        <begin position="52"/>
        <end position="108"/>
    </location>
</feature>
<evidence type="ECO:0000313" key="9">
    <source>
        <dbReference type="EMBL" id="KAH9297777.1"/>
    </source>
</evidence>
<dbReference type="PROSITE" id="PS50090">
    <property type="entry name" value="MYB_LIKE"/>
    <property type="match status" value="2"/>
</dbReference>
<dbReference type="SUPFAM" id="SSF46689">
    <property type="entry name" value="Homeodomain-like"/>
    <property type="match status" value="1"/>
</dbReference>
<protein>
    <submittedName>
        <fullName evidence="9">Uncharacterized protein</fullName>
    </submittedName>
</protein>
<proteinExistence type="predicted"/>
<evidence type="ECO:0000256" key="6">
    <source>
        <dbReference type="ARBA" id="ARBA00023242"/>
    </source>
</evidence>
<dbReference type="InterPro" id="IPR017930">
    <property type="entry name" value="Myb_dom"/>
</dbReference>
<dbReference type="InterPro" id="IPR015495">
    <property type="entry name" value="Myb_TF_plants"/>
</dbReference>
<dbReference type="EMBL" id="JAHRHJ020000010">
    <property type="protein sequence ID" value="KAH9297777.1"/>
    <property type="molecule type" value="Genomic_DNA"/>
</dbReference>
<dbReference type="SMART" id="SM00717">
    <property type="entry name" value="SANT"/>
    <property type="match status" value="2"/>
</dbReference>
<dbReference type="GO" id="GO:0005634">
    <property type="term" value="C:nucleus"/>
    <property type="evidence" value="ECO:0007669"/>
    <property type="project" value="UniProtKB-SubCell"/>
</dbReference>
<dbReference type="InterPro" id="IPR009057">
    <property type="entry name" value="Homeodomain-like_sf"/>
</dbReference>